<dbReference type="EMBL" id="LJIJ01000029">
    <property type="protein sequence ID" value="ODN05162.1"/>
    <property type="molecule type" value="Genomic_DNA"/>
</dbReference>
<comment type="caution">
    <text evidence="6">The sequence shown here is derived from an EMBL/GenBank/DDBJ whole genome shotgun (WGS) entry which is preliminary data.</text>
</comment>
<dbReference type="EC" id="2.7.-.-" evidence="4"/>
<accession>A0A1D2NIX8</accession>
<evidence type="ECO:0000256" key="2">
    <source>
        <dbReference type="ARBA" id="ARBA00022679"/>
    </source>
</evidence>
<dbReference type="OMA" id="NHEDNDH"/>
<evidence type="ECO:0000256" key="4">
    <source>
        <dbReference type="RuleBase" id="RU363090"/>
    </source>
</evidence>
<protein>
    <recommendedName>
        <fullName evidence="4">Kinase</fullName>
        <ecNumber evidence="4">2.7.-.-</ecNumber>
    </recommendedName>
</protein>
<feature type="compositionally biased region" description="Polar residues" evidence="5">
    <location>
        <begin position="197"/>
        <end position="208"/>
    </location>
</feature>
<gene>
    <name evidence="6" type="ORF">Ocin01_01512</name>
</gene>
<dbReference type="Proteomes" id="UP000094527">
    <property type="component" value="Unassembled WGS sequence"/>
</dbReference>
<evidence type="ECO:0000313" key="6">
    <source>
        <dbReference type="EMBL" id="ODN05162.1"/>
    </source>
</evidence>
<dbReference type="Pfam" id="PF03770">
    <property type="entry name" value="IPK"/>
    <property type="match status" value="1"/>
</dbReference>
<evidence type="ECO:0000256" key="5">
    <source>
        <dbReference type="SAM" id="MobiDB-lite"/>
    </source>
</evidence>
<dbReference type="STRING" id="48709.A0A1D2NIX8"/>
<organism evidence="6 7">
    <name type="scientific">Orchesella cincta</name>
    <name type="common">Springtail</name>
    <name type="synonym">Podura cincta</name>
    <dbReference type="NCBI Taxonomy" id="48709"/>
    <lineage>
        <taxon>Eukaryota</taxon>
        <taxon>Metazoa</taxon>
        <taxon>Ecdysozoa</taxon>
        <taxon>Arthropoda</taxon>
        <taxon>Hexapoda</taxon>
        <taxon>Collembola</taxon>
        <taxon>Entomobryomorpha</taxon>
        <taxon>Entomobryoidea</taxon>
        <taxon>Orchesellidae</taxon>
        <taxon>Orchesellinae</taxon>
        <taxon>Orchesella</taxon>
    </lineage>
</organism>
<dbReference type="GO" id="GO:0032958">
    <property type="term" value="P:inositol phosphate biosynthetic process"/>
    <property type="evidence" value="ECO:0007669"/>
    <property type="project" value="InterPro"/>
</dbReference>
<dbReference type="InterPro" id="IPR038286">
    <property type="entry name" value="IPK_sf"/>
</dbReference>
<dbReference type="PANTHER" id="PTHR12400:SF21">
    <property type="entry name" value="KINASE"/>
    <property type="match status" value="1"/>
</dbReference>
<keyword evidence="3 4" id="KW-0418">Kinase</keyword>
<keyword evidence="7" id="KW-1185">Reference proteome</keyword>
<evidence type="ECO:0000313" key="7">
    <source>
        <dbReference type="Proteomes" id="UP000094527"/>
    </source>
</evidence>
<proteinExistence type="inferred from homology"/>
<dbReference type="GO" id="GO:0005634">
    <property type="term" value="C:nucleus"/>
    <property type="evidence" value="ECO:0007669"/>
    <property type="project" value="TreeGrafter"/>
</dbReference>
<feature type="region of interest" description="Disordered" evidence="5">
    <location>
        <begin position="123"/>
        <end position="159"/>
    </location>
</feature>
<name>A0A1D2NIX8_ORCCI</name>
<sequence length="266" mass="28861">MFSKVYQANTGKFLCRDKYYGRKLSVEGFKEAIYQFLHNGNRLRTDAILPLVEKLEDLKATLSTLDTYRFYTSSLLLSYEGLDPELHGDAEEQQMIISDDNHEDNDHDIQGKNSLVVIPTSKSADQFPNRGHSLDDSFQGGSHKASGANNGGGVSGAPTSFSADNISHLSETNFKSSVGLSSTSISSSSSLVVPGSDNNNKSVSGTPTANCLPSESVAVKVIDFAHATHTNMGYYAKEHIGPDSGYIFGISSLIKVLREIYEEECA</sequence>
<dbReference type="GO" id="GO:0046854">
    <property type="term" value="P:phosphatidylinositol phosphate biosynthetic process"/>
    <property type="evidence" value="ECO:0007669"/>
    <property type="project" value="TreeGrafter"/>
</dbReference>
<comment type="similarity">
    <text evidence="1 4">Belongs to the inositol phosphokinase (IPK) family.</text>
</comment>
<evidence type="ECO:0000256" key="3">
    <source>
        <dbReference type="ARBA" id="ARBA00022777"/>
    </source>
</evidence>
<feature type="compositionally biased region" description="Low complexity" evidence="5">
    <location>
        <begin position="187"/>
        <end position="196"/>
    </location>
</feature>
<reference evidence="6 7" key="1">
    <citation type="journal article" date="2016" name="Genome Biol. Evol.">
        <title>Gene Family Evolution Reflects Adaptation to Soil Environmental Stressors in the Genome of the Collembolan Orchesella cincta.</title>
        <authorList>
            <person name="Faddeeva-Vakhrusheva A."/>
            <person name="Derks M.F."/>
            <person name="Anvar S.Y."/>
            <person name="Agamennone V."/>
            <person name="Suring W."/>
            <person name="Smit S."/>
            <person name="van Straalen N.M."/>
            <person name="Roelofs D."/>
        </authorList>
    </citation>
    <scope>NUCLEOTIDE SEQUENCE [LARGE SCALE GENOMIC DNA]</scope>
    <source>
        <tissue evidence="6">Mixed pool</tissue>
    </source>
</reference>
<dbReference type="SUPFAM" id="SSF56104">
    <property type="entry name" value="SAICAR synthase-like"/>
    <property type="match status" value="1"/>
</dbReference>
<dbReference type="InterPro" id="IPR005522">
    <property type="entry name" value="IPK"/>
</dbReference>
<dbReference type="GO" id="GO:0000828">
    <property type="term" value="F:inositol hexakisphosphate kinase activity"/>
    <property type="evidence" value="ECO:0007669"/>
    <property type="project" value="TreeGrafter"/>
</dbReference>
<dbReference type="GO" id="GO:0005737">
    <property type="term" value="C:cytoplasm"/>
    <property type="evidence" value="ECO:0007669"/>
    <property type="project" value="TreeGrafter"/>
</dbReference>
<dbReference type="Gene3D" id="3.30.470.160">
    <property type="entry name" value="Inositol polyphosphate kinase"/>
    <property type="match status" value="1"/>
</dbReference>
<evidence type="ECO:0000256" key="1">
    <source>
        <dbReference type="ARBA" id="ARBA00007374"/>
    </source>
</evidence>
<dbReference type="PANTHER" id="PTHR12400">
    <property type="entry name" value="INOSITOL POLYPHOSPHATE KINASE"/>
    <property type="match status" value="1"/>
</dbReference>
<keyword evidence="2 4" id="KW-0808">Transferase</keyword>
<feature type="region of interest" description="Disordered" evidence="5">
    <location>
        <begin position="187"/>
        <end position="208"/>
    </location>
</feature>
<dbReference type="OrthoDB" id="2573163at2759"/>
<dbReference type="AlphaFoldDB" id="A0A1D2NIX8"/>